<dbReference type="InterPro" id="IPR017892">
    <property type="entry name" value="Pkinase_C"/>
</dbReference>
<dbReference type="Gene3D" id="1.10.510.10">
    <property type="entry name" value="Transferase(Phosphotransferase) domain 1"/>
    <property type="match status" value="2"/>
</dbReference>
<dbReference type="Gene3D" id="3.30.200.20">
    <property type="entry name" value="Phosphorylase Kinase, domain 1"/>
    <property type="match status" value="2"/>
</dbReference>
<keyword evidence="1 8" id="KW-0723">Serine/threonine-protein kinase</keyword>
<comment type="similarity">
    <text evidence="8">Belongs to the protein kinase superfamily.</text>
</comment>
<organism evidence="11 12">
    <name type="scientific">Plectus sambesii</name>
    <dbReference type="NCBI Taxonomy" id="2011161"/>
    <lineage>
        <taxon>Eukaryota</taxon>
        <taxon>Metazoa</taxon>
        <taxon>Ecdysozoa</taxon>
        <taxon>Nematoda</taxon>
        <taxon>Chromadorea</taxon>
        <taxon>Plectida</taxon>
        <taxon>Plectina</taxon>
        <taxon>Plectoidea</taxon>
        <taxon>Plectidae</taxon>
        <taxon>Plectus</taxon>
    </lineage>
</organism>
<evidence type="ECO:0000256" key="6">
    <source>
        <dbReference type="ARBA" id="ARBA00022840"/>
    </source>
</evidence>
<dbReference type="PROSITE" id="PS51285">
    <property type="entry name" value="AGC_KINASE_CTER"/>
    <property type="match status" value="1"/>
</dbReference>
<evidence type="ECO:0000259" key="9">
    <source>
        <dbReference type="PROSITE" id="PS50011"/>
    </source>
</evidence>
<dbReference type="InterPro" id="IPR000719">
    <property type="entry name" value="Prot_kinase_dom"/>
</dbReference>
<evidence type="ECO:0000256" key="8">
    <source>
        <dbReference type="RuleBase" id="RU000304"/>
    </source>
</evidence>
<evidence type="ECO:0000256" key="4">
    <source>
        <dbReference type="ARBA" id="ARBA00022741"/>
    </source>
</evidence>
<dbReference type="FunFam" id="1.10.510.10:FF:000041">
    <property type="entry name" value="Ribosomal protein S6 kinase"/>
    <property type="match status" value="1"/>
</dbReference>
<dbReference type="InterPro" id="IPR017441">
    <property type="entry name" value="Protein_kinase_ATP_BS"/>
</dbReference>
<dbReference type="SMART" id="SM00133">
    <property type="entry name" value="S_TK_X"/>
    <property type="match status" value="1"/>
</dbReference>
<dbReference type="PANTHER" id="PTHR24347">
    <property type="entry name" value="SERINE/THREONINE-PROTEIN KINASE"/>
    <property type="match status" value="1"/>
</dbReference>
<keyword evidence="11" id="KW-1185">Reference proteome</keyword>
<evidence type="ECO:0000256" key="7">
    <source>
        <dbReference type="PROSITE-ProRule" id="PRU10141"/>
    </source>
</evidence>
<dbReference type="InterPro" id="IPR011009">
    <property type="entry name" value="Kinase-like_dom_sf"/>
</dbReference>
<proteinExistence type="inferred from homology"/>
<evidence type="ECO:0000256" key="1">
    <source>
        <dbReference type="ARBA" id="ARBA00022527"/>
    </source>
</evidence>
<dbReference type="GO" id="GO:0004674">
    <property type="term" value="F:protein serine/threonine kinase activity"/>
    <property type="evidence" value="ECO:0007669"/>
    <property type="project" value="UniProtKB-KW"/>
</dbReference>
<dbReference type="InterPro" id="IPR008271">
    <property type="entry name" value="Ser/Thr_kinase_AS"/>
</dbReference>
<dbReference type="WBParaSite" id="PSAMB.scaffold10240size4234.g33165.t1">
    <property type="protein sequence ID" value="PSAMB.scaffold10240size4234.g33165.t1"/>
    <property type="gene ID" value="PSAMB.scaffold10240size4234.g33165"/>
</dbReference>
<keyword evidence="3" id="KW-0808">Transferase</keyword>
<dbReference type="SUPFAM" id="SSF56112">
    <property type="entry name" value="Protein kinase-like (PK-like)"/>
    <property type="match status" value="2"/>
</dbReference>
<feature type="binding site" evidence="7">
    <location>
        <position position="179"/>
    </location>
    <ligand>
        <name>ATP</name>
        <dbReference type="ChEBI" id="CHEBI:30616"/>
    </ligand>
</feature>
<dbReference type="PROSITE" id="PS00108">
    <property type="entry name" value="PROTEIN_KINASE_ST"/>
    <property type="match status" value="1"/>
</dbReference>
<dbReference type="PROSITE" id="PS50011">
    <property type="entry name" value="PROTEIN_KINASE_DOM"/>
    <property type="match status" value="1"/>
</dbReference>
<keyword evidence="2" id="KW-0597">Phosphoprotein</keyword>
<dbReference type="FunFam" id="3.30.200.20:FF:000121">
    <property type="entry name" value="Ribosomal protein S6 kinase"/>
    <property type="match status" value="1"/>
</dbReference>
<dbReference type="Proteomes" id="UP000887566">
    <property type="component" value="Unplaced"/>
</dbReference>
<keyword evidence="5" id="KW-0418">Kinase</keyword>
<dbReference type="CDD" id="cd14091">
    <property type="entry name" value="STKc_RSK_C"/>
    <property type="match status" value="1"/>
</dbReference>
<protein>
    <submittedName>
        <fullName evidence="12">Uncharacterized protein</fullName>
    </submittedName>
</protein>
<dbReference type="AlphaFoldDB" id="A0A914UIY4"/>
<evidence type="ECO:0000256" key="3">
    <source>
        <dbReference type="ARBA" id="ARBA00022679"/>
    </source>
</evidence>
<dbReference type="SMART" id="SM00220">
    <property type="entry name" value="S_TKc"/>
    <property type="match status" value="1"/>
</dbReference>
<feature type="domain" description="AGC-kinase C-terminal" evidence="10">
    <location>
        <begin position="42"/>
        <end position="111"/>
    </location>
</feature>
<feature type="domain" description="Protein kinase" evidence="9">
    <location>
        <begin position="150"/>
        <end position="407"/>
    </location>
</feature>
<evidence type="ECO:0000259" key="10">
    <source>
        <dbReference type="PROSITE" id="PS51285"/>
    </source>
</evidence>
<accession>A0A914UIY4</accession>
<dbReference type="Pfam" id="PF00069">
    <property type="entry name" value="Pkinase"/>
    <property type="match status" value="1"/>
</dbReference>
<evidence type="ECO:0000313" key="12">
    <source>
        <dbReference type="WBParaSite" id="PSAMB.scaffold10240size4234.g33165.t1"/>
    </source>
</evidence>
<name>A0A914UIY4_9BILA</name>
<sequence>MPQFLSQQAQSLLRALFKRNPLNRLGAGPEGIAEIQRHPFFNTIDWDLLLKRQLTPPFKPAVTKTDDTFYFDPEFTKKTPRDSPALPPSAAAHELFRGFSFVAPSVLEDANGKKQQITVAEHNNINAAKPSTKTIHGVPGAKPTNVFDEYEFKEELGHGTYSVCKRCVHKATKIEYAVKIINKLKRDPSEEVEILLRYSHHQNIVTLRDVYEDQQSVYLILELCRGGELLDKILHQKFFSEREAAAVMLKVATVVAYLHSNQVVHRDLKPSNLMYADTSGGPDSLRVIDFGFAKQLRADNGLLMTPCYTAQFVAPEVLKKQGYDMSCDVWSMGVLLYTMLSGQTPFATGPNDTPAQILQRVGEGRFSLSGGNWDSVSELAKDLVERMLHVDPAKRLSARQVLVHPWIAQRSTLPAANIHYKADVSNVK</sequence>
<reference evidence="12" key="1">
    <citation type="submission" date="2022-11" db="UniProtKB">
        <authorList>
            <consortium name="WormBaseParasite"/>
        </authorList>
    </citation>
    <scope>IDENTIFICATION</scope>
</reference>
<evidence type="ECO:0000256" key="5">
    <source>
        <dbReference type="ARBA" id="ARBA00022777"/>
    </source>
</evidence>
<keyword evidence="6 7" id="KW-0067">ATP-binding</keyword>
<dbReference type="PROSITE" id="PS00107">
    <property type="entry name" value="PROTEIN_KINASE_ATP"/>
    <property type="match status" value="1"/>
</dbReference>
<dbReference type="Pfam" id="PF00433">
    <property type="entry name" value="Pkinase_C"/>
    <property type="match status" value="1"/>
</dbReference>
<dbReference type="InterPro" id="IPR000961">
    <property type="entry name" value="AGC-kinase_C"/>
</dbReference>
<evidence type="ECO:0000313" key="11">
    <source>
        <dbReference type="Proteomes" id="UP000887566"/>
    </source>
</evidence>
<evidence type="ECO:0000256" key="2">
    <source>
        <dbReference type="ARBA" id="ARBA00022553"/>
    </source>
</evidence>
<keyword evidence="4 7" id="KW-0547">Nucleotide-binding</keyword>
<dbReference type="GO" id="GO:0005524">
    <property type="term" value="F:ATP binding"/>
    <property type="evidence" value="ECO:0007669"/>
    <property type="project" value="UniProtKB-UniRule"/>
</dbReference>